<dbReference type="GO" id="GO:0004565">
    <property type="term" value="F:beta-galactosidase activity"/>
    <property type="evidence" value="ECO:0007669"/>
    <property type="project" value="UniProtKB-EC"/>
</dbReference>
<dbReference type="InterPro" id="IPR017853">
    <property type="entry name" value="GH"/>
</dbReference>
<dbReference type="InterPro" id="IPR013780">
    <property type="entry name" value="Glyco_hydro_b"/>
</dbReference>
<name>A0A4Y9ERY0_9SPHN</name>
<dbReference type="SUPFAM" id="SSF52317">
    <property type="entry name" value="Class I glutamine amidotransferase-like"/>
    <property type="match status" value="1"/>
</dbReference>
<dbReference type="GO" id="GO:0005975">
    <property type="term" value="P:carbohydrate metabolic process"/>
    <property type="evidence" value="ECO:0007669"/>
    <property type="project" value="InterPro"/>
</dbReference>
<protein>
    <recommendedName>
        <fullName evidence="3 8">Beta-galactosidase</fullName>
        <shortName evidence="8">Beta-gal</shortName>
        <ecNumber evidence="3 8">3.2.1.23</ecNumber>
    </recommendedName>
</protein>
<feature type="domain" description="Beta-galactosidase trimerisation" evidence="13">
    <location>
        <begin position="400"/>
        <end position="591"/>
    </location>
</feature>
<gene>
    <name evidence="14" type="ORF">EUV02_02780</name>
</gene>
<keyword evidence="15" id="KW-1185">Reference proteome</keyword>
<feature type="binding site" evidence="10">
    <location>
        <position position="141"/>
    </location>
    <ligand>
        <name>substrate</name>
    </ligand>
</feature>
<keyword evidence="4 11" id="KW-0479">Metal-binding</keyword>
<evidence type="ECO:0000259" key="12">
    <source>
        <dbReference type="Pfam" id="PF02449"/>
    </source>
</evidence>
<feature type="binding site" evidence="10">
    <location>
        <position position="103"/>
    </location>
    <ligand>
        <name>substrate</name>
    </ligand>
</feature>
<sequence length="647" mass="71540">MKLGVCYYPEHWPEAWWDEDARAMVAMGLSVVRIGEFAWSRIEPEPGAFDWGWLDRALDTLHRHGLQVVLGTPTATPPKWLVDADPSMLAVDYHRHVRGFGSRRHYCFSSESYRDQCTRIVTALAERYGNHPAVVAWQTDNEYGCHATTLSYSAGAVRRFRRWLAARYGDIAALNAAWGNVFWSQEYRSFDEIDAPNLTVTEANPAHRLDYQRFASDEVASFNRLQVEILRAASPGRDIIHNFMGFVTDFDHNDVAADLDVASWDSYPLGFTEQFWFDDDCKARYLRQGHPDIAGFHHDLYRGVGRGRWWVMEQQPGPVNWARSNPAPLPGMVRAWSWEAFAHGAEVVSYFRWRQLPFGQEAMHAGLTLPDRSTDVGGVEAAQVAREIAQLGPLPAASRAEVALVFGYPSVWMSEIQPQGRDLSALRAAFEMYTALRRLGLDVDIVAPGADLAGYRLIAVPMLLDADAALATKLAASGAQILIGPRSGSKTRDFQIPAALAPGALQALLPLAVTRVESLRRGASVGVSIDGVAHGVTRWREWVRTDLTPRARFADGGGAWFSHGKAHYLAGWPEPAMLRTVLRALTEAAGIATTDMADGVRWRRRGGLCLAINYAAEHRPAHAPAGAKFVLGGPDLPPAGIAAWRLA</sequence>
<dbReference type="RefSeq" id="WP_135244687.1">
    <property type="nucleotide sequence ID" value="NZ_SIHO01000001.1"/>
</dbReference>
<evidence type="ECO:0000256" key="9">
    <source>
        <dbReference type="PIRSR" id="PIRSR001084-1"/>
    </source>
</evidence>
<feature type="binding site" evidence="11">
    <location>
        <position position="107"/>
    </location>
    <ligand>
        <name>Zn(2+)</name>
        <dbReference type="ChEBI" id="CHEBI:29105"/>
    </ligand>
</feature>
<dbReference type="InterPro" id="IPR013529">
    <property type="entry name" value="Glyco_hydro_42_N"/>
</dbReference>
<dbReference type="Pfam" id="PF08532">
    <property type="entry name" value="Glyco_hydro_42M"/>
    <property type="match status" value="1"/>
</dbReference>
<dbReference type="Gene3D" id="2.60.40.1180">
    <property type="entry name" value="Golgi alpha-mannosidase II"/>
    <property type="match status" value="1"/>
</dbReference>
<accession>A0A4Y9ERY0</accession>
<dbReference type="PANTHER" id="PTHR36447">
    <property type="entry name" value="BETA-GALACTOSIDASE GANA"/>
    <property type="match status" value="1"/>
</dbReference>
<evidence type="ECO:0000313" key="15">
    <source>
        <dbReference type="Proteomes" id="UP000297737"/>
    </source>
</evidence>
<dbReference type="PANTHER" id="PTHR36447:SF2">
    <property type="entry name" value="BETA-GALACTOSIDASE YESZ"/>
    <property type="match status" value="1"/>
</dbReference>
<evidence type="ECO:0000256" key="3">
    <source>
        <dbReference type="ARBA" id="ARBA00012756"/>
    </source>
</evidence>
<dbReference type="AlphaFoldDB" id="A0A4Y9ERY0"/>
<dbReference type="EC" id="3.2.1.23" evidence="3 8"/>
<feature type="domain" description="Glycoside hydrolase family 42 N-terminal" evidence="12">
    <location>
        <begin position="6"/>
        <end position="390"/>
    </location>
</feature>
<evidence type="ECO:0000259" key="13">
    <source>
        <dbReference type="Pfam" id="PF08532"/>
    </source>
</evidence>
<dbReference type="InterPro" id="IPR029062">
    <property type="entry name" value="Class_I_gatase-like"/>
</dbReference>
<dbReference type="SUPFAM" id="SSF51011">
    <property type="entry name" value="Glycosyl hydrolase domain"/>
    <property type="match status" value="1"/>
</dbReference>
<comment type="catalytic activity">
    <reaction evidence="1 8">
        <text>Hydrolysis of terminal non-reducing beta-D-galactose residues in beta-D-galactosides.</text>
        <dbReference type="EC" id="3.2.1.23"/>
    </reaction>
</comment>
<reference evidence="14 15" key="1">
    <citation type="submission" date="2019-02" db="EMBL/GenBank/DDBJ databases">
        <title>Polymorphobacter sp. isolated from the lake at the Tibet of China.</title>
        <authorList>
            <person name="Li A."/>
        </authorList>
    </citation>
    <scope>NUCLEOTIDE SEQUENCE [LARGE SCALE GENOMIC DNA]</scope>
    <source>
        <strain evidence="14 15">DJ1R-1</strain>
    </source>
</reference>
<evidence type="ECO:0000313" key="14">
    <source>
        <dbReference type="EMBL" id="TFU05963.1"/>
    </source>
</evidence>
<dbReference type="PIRSF" id="PIRSF001084">
    <property type="entry name" value="B-galactosidase"/>
    <property type="match status" value="1"/>
</dbReference>
<dbReference type="InterPro" id="IPR003476">
    <property type="entry name" value="Glyco_hydro_42"/>
</dbReference>
<dbReference type="GO" id="GO:0009341">
    <property type="term" value="C:beta-galactosidase complex"/>
    <property type="evidence" value="ECO:0007669"/>
    <property type="project" value="InterPro"/>
</dbReference>
<dbReference type="Pfam" id="PF02449">
    <property type="entry name" value="Glyco_hydro_42"/>
    <property type="match status" value="1"/>
</dbReference>
<evidence type="ECO:0000256" key="10">
    <source>
        <dbReference type="PIRSR" id="PIRSR001084-2"/>
    </source>
</evidence>
<evidence type="ECO:0000256" key="11">
    <source>
        <dbReference type="PIRSR" id="PIRSR001084-3"/>
    </source>
</evidence>
<keyword evidence="6 11" id="KW-0862">Zinc</keyword>
<evidence type="ECO:0000256" key="7">
    <source>
        <dbReference type="ARBA" id="ARBA00023295"/>
    </source>
</evidence>
<evidence type="ECO:0000256" key="5">
    <source>
        <dbReference type="ARBA" id="ARBA00022801"/>
    </source>
</evidence>
<evidence type="ECO:0000256" key="2">
    <source>
        <dbReference type="ARBA" id="ARBA00005940"/>
    </source>
</evidence>
<dbReference type="Gene3D" id="3.20.20.80">
    <property type="entry name" value="Glycosidases"/>
    <property type="match status" value="1"/>
</dbReference>
<proteinExistence type="inferred from homology"/>
<evidence type="ECO:0000256" key="6">
    <source>
        <dbReference type="ARBA" id="ARBA00022833"/>
    </source>
</evidence>
<dbReference type="SUPFAM" id="SSF51445">
    <property type="entry name" value="(Trans)glycosidases"/>
    <property type="match status" value="1"/>
</dbReference>
<evidence type="ECO:0000256" key="8">
    <source>
        <dbReference type="PIRNR" id="PIRNR001084"/>
    </source>
</evidence>
<evidence type="ECO:0000256" key="4">
    <source>
        <dbReference type="ARBA" id="ARBA00022723"/>
    </source>
</evidence>
<dbReference type="OrthoDB" id="9800974at2"/>
<dbReference type="Gene3D" id="3.40.50.880">
    <property type="match status" value="1"/>
</dbReference>
<feature type="active site" description="Nucleophile" evidence="9">
    <location>
        <position position="313"/>
    </location>
</feature>
<comment type="similarity">
    <text evidence="2 8">Belongs to the glycosyl hydrolase 42 family.</text>
</comment>
<organism evidence="14 15">
    <name type="scientific">Glacieibacterium arshaanense</name>
    <dbReference type="NCBI Taxonomy" id="2511025"/>
    <lineage>
        <taxon>Bacteria</taxon>
        <taxon>Pseudomonadati</taxon>
        <taxon>Pseudomonadota</taxon>
        <taxon>Alphaproteobacteria</taxon>
        <taxon>Sphingomonadales</taxon>
        <taxon>Sphingosinicellaceae</taxon>
        <taxon>Glacieibacterium</taxon>
    </lineage>
</organism>
<feature type="active site" description="Proton donor" evidence="9">
    <location>
        <position position="142"/>
    </location>
</feature>
<keyword evidence="7 8" id="KW-0326">Glycosidase</keyword>
<dbReference type="GO" id="GO:0046872">
    <property type="term" value="F:metal ion binding"/>
    <property type="evidence" value="ECO:0007669"/>
    <property type="project" value="UniProtKB-KW"/>
</dbReference>
<comment type="caution">
    <text evidence="14">The sequence shown here is derived from an EMBL/GenBank/DDBJ whole genome shotgun (WGS) entry which is preliminary data.</text>
</comment>
<evidence type="ECO:0000256" key="1">
    <source>
        <dbReference type="ARBA" id="ARBA00001412"/>
    </source>
</evidence>
<keyword evidence="5 8" id="KW-0378">Hydrolase</keyword>
<dbReference type="InterPro" id="IPR013738">
    <property type="entry name" value="Beta_galactosidase_Trimer"/>
</dbReference>
<dbReference type="CDD" id="cd03143">
    <property type="entry name" value="A4_beta-galactosidase_middle_domain"/>
    <property type="match status" value="1"/>
</dbReference>
<dbReference type="Proteomes" id="UP000297737">
    <property type="component" value="Unassembled WGS sequence"/>
</dbReference>
<feature type="binding site" evidence="10">
    <location>
        <position position="321"/>
    </location>
    <ligand>
        <name>substrate</name>
    </ligand>
</feature>
<dbReference type="EMBL" id="SIHO01000001">
    <property type="protein sequence ID" value="TFU05963.1"/>
    <property type="molecule type" value="Genomic_DNA"/>
</dbReference>